<dbReference type="OrthoDB" id="527344at2759"/>
<evidence type="ECO:0000313" key="3">
    <source>
        <dbReference type="Proteomes" id="UP000310158"/>
    </source>
</evidence>
<dbReference type="EMBL" id="SGPL01000512">
    <property type="protein sequence ID" value="THH11460.1"/>
    <property type="molecule type" value="Genomic_DNA"/>
</dbReference>
<sequence length="64" mass="7191">APQGHDGPIVSLALDHARVRLGDMWKMRVYLPAIEQSFWDTREEGDEEEEQQVLLASAGQVEQG</sequence>
<accession>A0A4S4LN50</accession>
<name>A0A4S4LN50_9AGAM</name>
<reference evidence="2 3" key="1">
    <citation type="submission" date="2019-02" db="EMBL/GenBank/DDBJ databases">
        <title>Genome sequencing of the rare red list fungi Bondarzewia mesenterica.</title>
        <authorList>
            <person name="Buettner E."/>
            <person name="Kellner H."/>
        </authorList>
    </citation>
    <scope>NUCLEOTIDE SEQUENCE [LARGE SCALE GENOMIC DNA]</scope>
    <source>
        <strain evidence="2 3">DSM 108281</strain>
    </source>
</reference>
<dbReference type="Proteomes" id="UP000310158">
    <property type="component" value="Unassembled WGS sequence"/>
</dbReference>
<dbReference type="AlphaFoldDB" id="A0A4S4LN50"/>
<comment type="caution">
    <text evidence="2">The sequence shown here is derived from an EMBL/GenBank/DDBJ whole genome shotgun (WGS) entry which is preliminary data.</text>
</comment>
<evidence type="ECO:0000313" key="2">
    <source>
        <dbReference type="EMBL" id="THH11460.1"/>
    </source>
</evidence>
<proteinExistence type="predicted"/>
<gene>
    <name evidence="2" type="ORF">EW146_g8031</name>
</gene>
<feature type="region of interest" description="Disordered" evidence="1">
    <location>
        <begin position="41"/>
        <end position="64"/>
    </location>
</feature>
<keyword evidence="3" id="KW-1185">Reference proteome</keyword>
<feature type="non-terminal residue" evidence="2">
    <location>
        <position position="1"/>
    </location>
</feature>
<organism evidence="2 3">
    <name type="scientific">Bondarzewia mesenterica</name>
    <dbReference type="NCBI Taxonomy" id="1095465"/>
    <lineage>
        <taxon>Eukaryota</taxon>
        <taxon>Fungi</taxon>
        <taxon>Dikarya</taxon>
        <taxon>Basidiomycota</taxon>
        <taxon>Agaricomycotina</taxon>
        <taxon>Agaricomycetes</taxon>
        <taxon>Russulales</taxon>
        <taxon>Bondarzewiaceae</taxon>
        <taxon>Bondarzewia</taxon>
    </lineage>
</organism>
<protein>
    <submittedName>
        <fullName evidence="2">Uncharacterized protein</fullName>
    </submittedName>
</protein>
<evidence type="ECO:0000256" key="1">
    <source>
        <dbReference type="SAM" id="MobiDB-lite"/>
    </source>
</evidence>